<dbReference type="PANTHER" id="PTHR30093:SF2">
    <property type="entry name" value="TYPE II SECRETION SYSTEM PROTEIN H"/>
    <property type="match status" value="1"/>
</dbReference>
<organism evidence="2 3">
    <name type="scientific">Botrimarina colliarenosi</name>
    <dbReference type="NCBI Taxonomy" id="2528001"/>
    <lineage>
        <taxon>Bacteria</taxon>
        <taxon>Pseudomonadati</taxon>
        <taxon>Planctomycetota</taxon>
        <taxon>Planctomycetia</taxon>
        <taxon>Pirellulales</taxon>
        <taxon>Lacipirellulaceae</taxon>
        <taxon>Botrimarina</taxon>
    </lineage>
</organism>
<dbReference type="Pfam" id="PF07963">
    <property type="entry name" value="N_methyl"/>
    <property type="match status" value="1"/>
</dbReference>
<sequence length="364" mass="38486">MSRASRRGLTLVELLVSISIIGILVALLVPAVNAARAASRKTTCMNNLRQFGVGMHAYSQRHGTLTSGAFDWKYEGSITDIGWVADQVAQGTPVGQMLCPSNTAKVSATVNQLLEMTEADFASCVDPKGGKSQTLPDGTQKTPPCRNILEQGLEPLSPERAAIIDKDVIQAFYNTNFVATWLLVRSRARINKSGNLESSDPGCPATLKSRPATYGPLRLAVIDSAKIPASSVPLLADAGQAKPLVATVGDFKAGLPTAGATTGGPVKVLNLQPPSFDEGKPRAGADGWWAVWNKTRQDYRGFAPVHAGVCNVLMADGSVHAFDDVNQDGLINNGFGVEGDSGYADDVVEAPDEVLFSKPSVKPI</sequence>
<dbReference type="InterPro" id="IPR011453">
    <property type="entry name" value="DUF1559"/>
</dbReference>
<dbReference type="PROSITE" id="PS00409">
    <property type="entry name" value="PROKAR_NTER_METHYL"/>
    <property type="match status" value="1"/>
</dbReference>
<protein>
    <recommendedName>
        <fullName evidence="1">DUF1559 domain-containing protein</fullName>
    </recommendedName>
</protein>
<dbReference type="Proteomes" id="UP000317421">
    <property type="component" value="Unassembled WGS sequence"/>
</dbReference>
<reference evidence="2 3" key="1">
    <citation type="submission" date="2019-02" db="EMBL/GenBank/DDBJ databases">
        <title>Deep-cultivation of Planctomycetes and their phenomic and genomic characterization uncovers novel biology.</title>
        <authorList>
            <person name="Wiegand S."/>
            <person name="Jogler M."/>
            <person name="Boedeker C."/>
            <person name="Pinto D."/>
            <person name="Vollmers J."/>
            <person name="Rivas-Marin E."/>
            <person name="Kohn T."/>
            <person name="Peeters S.H."/>
            <person name="Heuer A."/>
            <person name="Rast P."/>
            <person name="Oberbeckmann S."/>
            <person name="Bunk B."/>
            <person name="Jeske O."/>
            <person name="Meyerdierks A."/>
            <person name="Storesund J.E."/>
            <person name="Kallscheuer N."/>
            <person name="Luecker S."/>
            <person name="Lage O.M."/>
            <person name="Pohl T."/>
            <person name="Merkel B.J."/>
            <person name="Hornburger P."/>
            <person name="Mueller R.-W."/>
            <person name="Bruemmer F."/>
            <person name="Labrenz M."/>
            <person name="Spormann A.M."/>
            <person name="Op Den Camp H."/>
            <person name="Overmann J."/>
            <person name="Amann R."/>
            <person name="Jetten M.S.M."/>
            <person name="Mascher T."/>
            <person name="Medema M.H."/>
            <person name="Devos D.P."/>
            <person name="Kaster A.-K."/>
            <person name="Ovreas L."/>
            <person name="Rohde M."/>
            <person name="Galperin M.Y."/>
            <person name="Jogler C."/>
        </authorList>
    </citation>
    <scope>NUCLEOTIDE SEQUENCE [LARGE SCALE GENOMIC DNA]</scope>
    <source>
        <strain evidence="2 3">Pla108</strain>
    </source>
</reference>
<dbReference type="NCBIfam" id="TIGR04294">
    <property type="entry name" value="pre_pil_HX9DG"/>
    <property type="match status" value="1"/>
</dbReference>
<dbReference type="AlphaFoldDB" id="A0A5C6AQ98"/>
<evidence type="ECO:0000313" key="2">
    <source>
        <dbReference type="EMBL" id="TWU00374.1"/>
    </source>
</evidence>
<gene>
    <name evidence="2" type="ORF">Pla108_13230</name>
</gene>
<evidence type="ECO:0000259" key="1">
    <source>
        <dbReference type="Pfam" id="PF07596"/>
    </source>
</evidence>
<name>A0A5C6AQ98_9BACT</name>
<dbReference type="EMBL" id="SJPR01000001">
    <property type="protein sequence ID" value="TWU00374.1"/>
    <property type="molecule type" value="Genomic_DNA"/>
</dbReference>
<accession>A0A5C6AQ98</accession>
<dbReference type="Gene3D" id="3.30.700.10">
    <property type="entry name" value="Glycoprotein, Type 4 Pilin"/>
    <property type="match status" value="1"/>
</dbReference>
<dbReference type="PANTHER" id="PTHR30093">
    <property type="entry name" value="GENERAL SECRETION PATHWAY PROTEIN G"/>
    <property type="match status" value="1"/>
</dbReference>
<evidence type="ECO:0000313" key="3">
    <source>
        <dbReference type="Proteomes" id="UP000317421"/>
    </source>
</evidence>
<comment type="caution">
    <text evidence="2">The sequence shown here is derived from an EMBL/GenBank/DDBJ whole genome shotgun (WGS) entry which is preliminary data.</text>
</comment>
<dbReference type="Pfam" id="PF07596">
    <property type="entry name" value="SBP_bac_10"/>
    <property type="match status" value="1"/>
</dbReference>
<dbReference type="NCBIfam" id="TIGR02532">
    <property type="entry name" value="IV_pilin_GFxxxE"/>
    <property type="match status" value="1"/>
</dbReference>
<dbReference type="InterPro" id="IPR045584">
    <property type="entry name" value="Pilin-like"/>
</dbReference>
<dbReference type="InterPro" id="IPR027558">
    <property type="entry name" value="Pre_pil_HX9DG_C"/>
</dbReference>
<keyword evidence="3" id="KW-1185">Reference proteome</keyword>
<dbReference type="OrthoDB" id="254023at2"/>
<dbReference type="InterPro" id="IPR012902">
    <property type="entry name" value="N_methyl_site"/>
</dbReference>
<feature type="domain" description="DUF1559" evidence="1">
    <location>
        <begin position="34"/>
        <end position="85"/>
    </location>
</feature>
<proteinExistence type="predicted"/>
<dbReference type="SUPFAM" id="SSF54523">
    <property type="entry name" value="Pili subunits"/>
    <property type="match status" value="1"/>
</dbReference>
<dbReference type="RefSeq" id="WP_146444055.1">
    <property type="nucleotide sequence ID" value="NZ_SJPR01000001.1"/>
</dbReference>